<name>A0A432GAN0_9DELT</name>
<proteinExistence type="predicted"/>
<gene>
    <name evidence="2" type="primary">mobB</name>
    <name evidence="2" type="ORF">DSY98_04070</name>
</gene>
<dbReference type="Pfam" id="PF03205">
    <property type="entry name" value="MobB"/>
    <property type="match status" value="1"/>
</dbReference>
<dbReference type="InterPro" id="IPR004435">
    <property type="entry name" value="MobB_dom"/>
</dbReference>
<dbReference type="PANTHER" id="PTHR40072">
    <property type="entry name" value="MOLYBDOPTERIN-GUANINE DINUCLEOTIDE BIOSYNTHESIS ADAPTER PROTEIN-RELATED"/>
    <property type="match status" value="1"/>
</dbReference>
<evidence type="ECO:0000259" key="1">
    <source>
        <dbReference type="Pfam" id="PF03205"/>
    </source>
</evidence>
<accession>A0A432GAN0</accession>
<dbReference type="GO" id="GO:0006777">
    <property type="term" value="P:Mo-molybdopterin cofactor biosynthetic process"/>
    <property type="evidence" value="ECO:0007669"/>
    <property type="project" value="InterPro"/>
</dbReference>
<comment type="caution">
    <text evidence="2">The sequence shown here is derived from an EMBL/GenBank/DDBJ whole genome shotgun (WGS) entry which is preliminary data.</text>
</comment>
<dbReference type="InterPro" id="IPR052539">
    <property type="entry name" value="MGD_biosynthesis_adapter"/>
</dbReference>
<evidence type="ECO:0000313" key="3">
    <source>
        <dbReference type="Proteomes" id="UP000286732"/>
    </source>
</evidence>
<dbReference type="InterPro" id="IPR027417">
    <property type="entry name" value="P-loop_NTPase"/>
</dbReference>
<dbReference type="CDD" id="cd03116">
    <property type="entry name" value="MobB"/>
    <property type="match status" value="1"/>
</dbReference>
<dbReference type="PANTHER" id="PTHR40072:SF1">
    <property type="entry name" value="MOLYBDOPTERIN-GUANINE DINUCLEOTIDE BIOSYNTHESIS ADAPTER PROTEIN"/>
    <property type="match status" value="1"/>
</dbReference>
<organism evidence="2 3">
    <name type="scientific">SAR324 cluster bacterium</name>
    <dbReference type="NCBI Taxonomy" id="2024889"/>
    <lineage>
        <taxon>Bacteria</taxon>
        <taxon>Deltaproteobacteria</taxon>
        <taxon>SAR324 cluster</taxon>
    </lineage>
</organism>
<reference evidence="2 3" key="1">
    <citation type="submission" date="2018-06" db="EMBL/GenBank/DDBJ databases">
        <title>Combined omics and stable isotope probing to characterize newly discovered Mariana Back-Arc vent microbial communities.</title>
        <authorList>
            <person name="Trembath-Reichert E."/>
            <person name="Huber J.A."/>
        </authorList>
    </citation>
    <scope>NUCLEOTIDE SEQUENCE [LARGE SCALE GENOMIC DNA]</scope>
    <source>
        <strain evidence="2">MAG 63_2</strain>
    </source>
</reference>
<feature type="domain" description="Molybdopterin-guanine dinucleotide biosynthesis protein B (MobB)" evidence="1">
    <location>
        <begin position="9"/>
        <end position="143"/>
    </location>
</feature>
<protein>
    <submittedName>
        <fullName evidence="2">Molybdopterin-guanine dinucleotide biosynthesis protein B</fullName>
    </submittedName>
</protein>
<dbReference type="GO" id="GO:0005525">
    <property type="term" value="F:GTP binding"/>
    <property type="evidence" value="ECO:0007669"/>
    <property type="project" value="InterPro"/>
</dbReference>
<dbReference type="EMBL" id="QNZM01000155">
    <property type="protein sequence ID" value="RTZ80627.1"/>
    <property type="molecule type" value="Genomic_DNA"/>
</dbReference>
<dbReference type="NCBIfam" id="TIGR00176">
    <property type="entry name" value="mobB"/>
    <property type="match status" value="1"/>
</dbReference>
<dbReference type="Proteomes" id="UP000286732">
    <property type="component" value="Unassembled WGS sequence"/>
</dbReference>
<dbReference type="AlphaFoldDB" id="A0A432GAN0"/>
<evidence type="ECO:0000313" key="2">
    <source>
        <dbReference type="EMBL" id="RTZ80627.1"/>
    </source>
</evidence>
<dbReference type="Gene3D" id="3.40.50.300">
    <property type="entry name" value="P-loop containing nucleotide triphosphate hydrolases"/>
    <property type="match status" value="1"/>
</dbReference>
<dbReference type="SUPFAM" id="SSF52540">
    <property type="entry name" value="P-loop containing nucleoside triphosphate hydrolases"/>
    <property type="match status" value="1"/>
</dbReference>
<sequence>MILKSPPLLGFCAYSGTGKTTLLTQLIPVLKEHGLKIGLVKHAHHGFDTDLPGKDSYKLRKAGACEMLVASAKRWALVHEFTERTGDPVLEELLPHLSLEELDLVLVEGFKHESLPKIELHRPSLGKPYLFPNVPGIIALATDLAPREDIEIPVLDLNKIDEIAEFIMEKYTGRQTSYT</sequence>